<dbReference type="SUPFAM" id="SSF55144">
    <property type="entry name" value="LigT-like"/>
    <property type="match status" value="1"/>
</dbReference>
<gene>
    <name evidence="1" type="ORF">TeGR_g14979</name>
</gene>
<accession>A0ABQ6MS61</accession>
<protein>
    <recommendedName>
        <fullName evidence="3">RNA ligase/cyclic nucleotide phosphodiesterase</fullName>
    </recommendedName>
</protein>
<comment type="caution">
    <text evidence="1">The sequence shown here is derived from an EMBL/GenBank/DDBJ whole genome shotgun (WGS) entry which is preliminary data.</text>
</comment>
<sequence>MPPPRSSSAISCRACSFILKPAAMISLAKIDGDCPDSCSAAGFSGSKNFNALIQIAPWHPSVSAQARAAEKLIKARGSTQSTDSPLFMLHTTAYYFCCYTSDEEKAIKAALRSLSWSPFQVSYDSFACNLDHNNETTYLHALPSDQTALFSLARQIEAAVAATGAHVTPRETLFHMTLARVGNDYPTDDVVGEFLADPSLTDFGEITVDRFRIGVEQFHADK</sequence>
<dbReference type="Gene3D" id="3.90.1140.10">
    <property type="entry name" value="Cyclic phosphodiesterase"/>
    <property type="match status" value="1"/>
</dbReference>
<dbReference type="Proteomes" id="UP001165060">
    <property type="component" value="Unassembled WGS sequence"/>
</dbReference>
<proteinExistence type="predicted"/>
<dbReference type="InterPro" id="IPR009097">
    <property type="entry name" value="Cyclic_Pdiesterase"/>
</dbReference>
<keyword evidence="2" id="KW-1185">Reference proteome</keyword>
<evidence type="ECO:0000313" key="1">
    <source>
        <dbReference type="EMBL" id="GMI32117.1"/>
    </source>
</evidence>
<name>A0ABQ6MS61_9STRA</name>
<reference evidence="1 2" key="1">
    <citation type="journal article" date="2023" name="Commun. Biol.">
        <title>Genome analysis of Parmales, the sister group of diatoms, reveals the evolutionary specialization of diatoms from phago-mixotrophs to photoautotrophs.</title>
        <authorList>
            <person name="Ban H."/>
            <person name="Sato S."/>
            <person name="Yoshikawa S."/>
            <person name="Yamada K."/>
            <person name="Nakamura Y."/>
            <person name="Ichinomiya M."/>
            <person name="Sato N."/>
            <person name="Blanc-Mathieu R."/>
            <person name="Endo H."/>
            <person name="Kuwata A."/>
            <person name="Ogata H."/>
        </authorList>
    </citation>
    <scope>NUCLEOTIDE SEQUENCE [LARGE SCALE GENOMIC DNA]</scope>
</reference>
<evidence type="ECO:0008006" key="3">
    <source>
        <dbReference type="Google" id="ProtNLM"/>
    </source>
</evidence>
<organism evidence="1 2">
    <name type="scientific">Tetraparma gracilis</name>
    <dbReference type="NCBI Taxonomy" id="2962635"/>
    <lineage>
        <taxon>Eukaryota</taxon>
        <taxon>Sar</taxon>
        <taxon>Stramenopiles</taxon>
        <taxon>Ochrophyta</taxon>
        <taxon>Bolidophyceae</taxon>
        <taxon>Parmales</taxon>
        <taxon>Triparmaceae</taxon>
        <taxon>Tetraparma</taxon>
    </lineage>
</organism>
<evidence type="ECO:0000313" key="2">
    <source>
        <dbReference type="Proteomes" id="UP001165060"/>
    </source>
</evidence>
<dbReference type="Pfam" id="PF13563">
    <property type="entry name" value="2_5_RNA_ligase2"/>
    <property type="match status" value="1"/>
</dbReference>
<dbReference type="EMBL" id="BRYB01000536">
    <property type="protein sequence ID" value="GMI32117.1"/>
    <property type="molecule type" value="Genomic_DNA"/>
</dbReference>